<dbReference type="Gene3D" id="2.30.30.190">
    <property type="entry name" value="CAP Gly-rich-like domain"/>
    <property type="match status" value="1"/>
</dbReference>
<dbReference type="PROSITE" id="PS50245">
    <property type="entry name" value="CAP_GLY_2"/>
    <property type="match status" value="1"/>
</dbReference>
<dbReference type="RefSeq" id="XP_033463275.1">
    <property type="nucleotide sequence ID" value="XM_033607321.1"/>
</dbReference>
<dbReference type="SUPFAM" id="SSF52058">
    <property type="entry name" value="L domain-like"/>
    <property type="match status" value="1"/>
</dbReference>
<name>A0A6J3MF18_9PEZI</name>
<dbReference type="Proteomes" id="UP000504637">
    <property type="component" value="Unplaced"/>
</dbReference>
<evidence type="ECO:0000259" key="3">
    <source>
        <dbReference type="PROSITE" id="PS50245"/>
    </source>
</evidence>
<dbReference type="Gene3D" id="3.80.10.10">
    <property type="entry name" value="Ribonuclease Inhibitor"/>
    <property type="match status" value="2"/>
</dbReference>
<dbReference type="PANTHER" id="PTHR18849:SF0">
    <property type="entry name" value="CILIA- AND FLAGELLA-ASSOCIATED PROTEIN 410-RELATED"/>
    <property type="match status" value="1"/>
</dbReference>
<evidence type="ECO:0000256" key="2">
    <source>
        <dbReference type="ARBA" id="ARBA00022737"/>
    </source>
</evidence>
<proteinExistence type="predicted"/>
<keyword evidence="2" id="KW-0677">Repeat</keyword>
<organism evidence="5">
    <name type="scientific">Dissoconium aciculare CBS 342.82</name>
    <dbReference type="NCBI Taxonomy" id="1314786"/>
    <lineage>
        <taxon>Eukaryota</taxon>
        <taxon>Fungi</taxon>
        <taxon>Dikarya</taxon>
        <taxon>Ascomycota</taxon>
        <taxon>Pezizomycotina</taxon>
        <taxon>Dothideomycetes</taxon>
        <taxon>Dothideomycetidae</taxon>
        <taxon>Mycosphaerellales</taxon>
        <taxon>Dissoconiaceae</taxon>
        <taxon>Dissoconium</taxon>
    </lineage>
</organism>
<accession>A0A6J3MF18</accession>
<dbReference type="AlphaFoldDB" id="A0A6J3MF18"/>
<reference evidence="5" key="2">
    <citation type="submission" date="2020-04" db="EMBL/GenBank/DDBJ databases">
        <authorList>
            <consortium name="NCBI Genome Project"/>
        </authorList>
    </citation>
    <scope>NUCLEOTIDE SEQUENCE</scope>
    <source>
        <strain evidence="5">CBS 342.82</strain>
    </source>
</reference>
<dbReference type="PANTHER" id="PTHR18849">
    <property type="entry name" value="LEUCINE RICH REPEAT PROTEIN"/>
    <property type="match status" value="1"/>
</dbReference>
<dbReference type="InterPro" id="IPR036859">
    <property type="entry name" value="CAP-Gly_dom_sf"/>
</dbReference>
<keyword evidence="4" id="KW-1185">Reference proteome</keyword>
<dbReference type="OrthoDB" id="5273213at2759"/>
<gene>
    <name evidence="5" type="ORF">K489DRAFT_407010</name>
</gene>
<dbReference type="InterPro" id="IPR032675">
    <property type="entry name" value="LRR_dom_sf"/>
</dbReference>
<evidence type="ECO:0000256" key="1">
    <source>
        <dbReference type="ARBA" id="ARBA00022614"/>
    </source>
</evidence>
<dbReference type="InterPro" id="IPR000938">
    <property type="entry name" value="CAP-Gly_domain"/>
</dbReference>
<reference evidence="5" key="1">
    <citation type="submission" date="2020-01" db="EMBL/GenBank/DDBJ databases">
        <authorList>
            <consortium name="DOE Joint Genome Institute"/>
            <person name="Haridas S."/>
            <person name="Albert R."/>
            <person name="Binder M."/>
            <person name="Bloem J."/>
            <person name="Labutti K."/>
            <person name="Salamov A."/>
            <person name="Andreopoulos B."/>
            <person name="Baker S.E."/>
            <person name="Barry K."/>
            <person name="Bills G."/>
            <person name="Bluhm B.H."/>
            <person name="Cannon C."/>
            <person name="Castanera R."/>
            <person name="Culley D.E."/>
            <person name="Daum C."/>
            <person name="Ezra D."/>
            <person name="Gonzalez J.B."/>
            <person name="Henrissat B."/>
            <person name="Kuo A."/>
            <person name="Liang C."/>
            <person name="Lipzen A."/>
            <person name="Lutzoni F."/>
            <person name="Magnuson J."/>
            <person name="Mondo S."/>
            <person name="Nolan M."/>
            <person name="Ohm R."/>
            <person name="Pangilinan J."/>
            <person name="Park H.-J."/>
            <person name="Ramirez L."/>
            <person name="Alfaro M."/>
            <person name="Sun H."/>
            <person name="Tritt A."/>
            <person name="Yoshinaga Y."/>
            <person name="Zwiers L.-H."/>
            <person name="Turgeon B.G."/>
            <person name="Goodwin S.B."/>
            <person name="Spatafora J.W."/>
            <person name="Crous P.W."/>
            <person name="Grigoriev I.V."/>
        </authorList>
    </citation>
    <scope>NUCLEOTIDE SEQUENCE</scope>
    <source>
        <strain evidence="5">CBS 342.82</strain>
    </source>
</reference>
<dbReference type="Pfam" id="PF01302">
    <property type="entry name" value="CAP_GLY"/>
    <property type="match status" value="1"/>
</dbReference>
<evidence type="ECO:0000313" key="5">
    <source>
        <dbReference type="RefSeq" id="XP_033463275.1"/>
    </source>
</evidence>
<keyword evidence="1" id="KW-0433">Leucine-rich repeat</keyword>
<sequence>MVSSEQTYRVGQRRSLRGQACTIRYIGPVAAKSGEWLGVEWDDPLRGRHDGTHAGVKYFTCKRKASSIAASFLKPDQAWDPPRTFLQALREKYMPEDAGTGQKAVYFSSKQAEEIGFEKFADRQARLHGIYVLVLDRMQIRHNSADGVDLASQETDIVASCSHITELDLSGNLFESVDEVFRLCALFPKLTRLVIDSNRFSTLDYSPDHAPFSRVRTLSLSDTLLSWPEAAVLAQKFPSLTDMTASSNELASLSPQIFPPALKSLDIATNGFTSLDRLVGLSTLHNLHSIVIKHNPISLAISAEDVTVEFPSIVEVDMAHSAVASWSFFNQLPNVFPGMRHLRIAGAPLFQSLRSADDKPLKAEDGYMLTVARLPQLKTLNFSPITDKERLNSEIYYHSQIALELELAHASGVSPARDAAASKTAILARHPRWLALCEEYGDPVAPARPDDATGTTGTHNYNRNPNSLGARLVHLTFMLNTESAPRTISSATDSVGTSPTDYLWIQELPRVYDIYSLLGNVVAHVSKEVYPSGKINPLCIRLFWLSGEFRPNLHGERKSDDSTKLAKEASCTVDSTHEGALEPGVVDWWDSSEEDDSDMIADDPADSMLPEEVEVELLPGTRSIGSYIEGRRARIRVLIPPAAIVKGHG</sequence>
<dbReference type="GeneID" id="54365121"/>
<evidence type="ECO:0000313" key="4">
    <source>
        <dbReference type="Proteomes" id="UP000504637"/>
    </source>
</evidence>
<feature type="domain" description="CAP-Gly" evidence="3">
    <location>
        <begin position="27"/>
        <end position="74"/>
    </location>
</feature>
<reference evidence="5" key="3">
    <citation type="submission" date="2025-08" db="UniProtKB">
        <authorList>
            <consortium name="RefSeq"/>
        </authorList>
    </citation>
    <scope>IDENTIFICATION</scope>
    <source>
        <strain evidence="5">CBS 342.82</strain>
    </source>
</reference>
<dbReference type="SUPFAM" id="SSF74924">
    <property type="entry name" value="Cap-Gly domain"/>
    <property type="match status" value="1"/>
</dbReference>
<dbReference type="SMART" id="SM01052">
    <property type="entry name" value="CAP_GLY"/>
    <property type="match status" value="1"/>
</dbReference>
<protein>
    <submittedName>
        <fullName evidence="5">L domain-like protein</fullName>
    </submittedName>
</protein>